<name>A0ABP0K0Q3_9DINO</name>
<reference evidence="5 6" key="1">
    <citation type="submission" date="2024-02" db="EMBL/GenBank/DDBJ databases">
        <authorList>
            <person name="Chen Y."/>
            <person name="Shah S."/>
            <person name="Dougan E. K."/>
            <person name="Thang M."/>
            <person name="Chan C."/>
        </authorList>
    </citation>
    <scope>NUCLEOTIDE SEQUENCE [LARGE SCALE GENOMIC DNA]</scope>
</reference>
<feature type="repeat" description="PPR" evidence="2">
    <location>
        <begin position="374"/>
        <end position="408"/>
    </location>
</feature>
<evidence type="ECO:0000256" key="1">
    <source>
        <dbReference type="ARBA" id="ARBA00022737"/>
    </source>
</evidence>
<proteinExistence type="predicted"/>
<dbReference type="SUPFAM" id="SSF81901">
    <property type="entry name" value="HCP-like"/>
    <property type="match status" value="1"/>
</dbReference>
<dbReference type="InterPro" id="IPR051222">
    <property type="entry name" value="PPR/CCM1_RNA-binding"/>
</dbReference>
<dbReference type="InterPro" id="IPR002885">
    <property type="entry name" value="PPR_rpt"/>
</dbReference>
<feature type="repeat" description="PPR" evidence="2">
    <location>
        <begin position="824"/>
        <end position="858"/>
    </location>
</feature>
<feature type="domain" description="PROP1-like PPR" evidence="4">
    <location>
        <begin position="273"/>
        <end position="426"/>
    </location>
</feature>
<sequence length="1034" mass="114754">MTPFAWTASQTLEAVYNSLAPLWVELSFLFFFSMGFFYLRAENFRKGKKAPKVKHFEPQFRASVRKTLEAEAAAGNAQKLLEAWRAEQAKAPTPKDLLKPVVQSFIDAEPEALIDEIINHLTNHKDTLVNSWSATVILDTVARSGNVAVMMELWDVYQKRLCLTRSCSMYEVVLGGFASAGHPEKVSEFEALMKKDRLKLSPRGHSLIIKGFLKNGLVDEVLRRIVAMTKSGHVVPAFAVAQFLRVASEHGRAAAMYEKLLEHDITLGTEAVTVILEECVKTHDAKLARQIEKNARNAKVPFNMHGYDALLKAYAEDCDVHALDVFKEMQAEGHTISEGLCVGLLARCADGKFLSFAEEIVRFVRAGGAGAGMSIAVYSGLMKVYAYSGMYGKACDLYDQIRADGLEPDTMMYGCLMKFSVECGRTALSQELSEKLSVLDIQNYMSLIKAAGRDRDVDRAFSIIQRLRENNVKPDAIAFNCVLDVCVKAGDLKRARQLVQEMQDLELLDIITYNTLLKGYCSKGDIKGAKDLLTEMSTAGYEPNDVSYNCILNAAVNSGNFEDAWDTIAKMEQMNVKPDHYTVSIMLKALKRAKGAKDVNRCLSFLDRSSIDPCSDEILMNTVLETYIRHKEHRRLESLLNKFEQSSLRPSVPTYGSIIKAYANLKRPDKCWHFWNEMQGQRGLEPNDIVFGCMLDALVCNGQVDEAVKLFESSNLKPNAVLCSILVKGFTTTGQTQKAMSLWHEMRQKGVKMNTAACNAFVDAQARVGNMDEVLLIVEAMAEDGCKPDGITHSTIVKGYAVKGDLDKAMEVLRSMQESGVYHDAIVYNTILDGCTKHKRADLVDPILESMEAHKIAPTNFTLGILVKFYSRQKQLDKAFSCMSTLPKRGNFVPNCQVWSCLMGACLMNGSPSKALQVFTNMRAAGQSADTRACTSLVSGLVRMGQLRNAVQVVDEVFGLNGTTRMGHGVTIEQDCLESLLAALVHKGLREEMAAPLLERLRAAQVPISGRLMVATLGDASPDRPEHRRSKHER</sequence>
<feature type="repeat" description="PPR" evidence="2">
    <location>
        <begin position="719"/>
        <end position="753"/>
    </location>
</feature>
<dbReference type="Pfam" id="PF13812">
    <property type="entry name" value="PPR_3"/>
    <property type="match status" value="3"/>
</dbReference>
<comment type="caution">
    <text evidence="5">The sequence shown here is derived from an EMBL/GenBank/DDBJ whole genome shotgun (WGS) entry which is preliminary data.</text>
</comment>
<dbReference type="Pfam" id="PF12854">
    <property type="entry name" value="PPR_1"/>
    <property type="match status" value="1"/>
</dbReference>
<feature type="repeat" description="PPR" evidence="2">
    <location>
        <begin position="754"/>
        <end position="788"/>
    </location>
</feature>
<accession>A0ABP0K0Q3</accession>
<feature type="repeat" description="PPR" evidence="2">
    <location>
        <begin position="895"/>
        <end position="929"/>
    </location>
</feature>
<dbReference type="PANTHER" id="PTHR47942:SF63">
    <property type="entry name" value="PENTATRICOPEPTIDE REPEAT-CONTAINING PROTEIN"/>
    <property type="match status" value="1"/>
</dbReference>
<dbReference type="PROSITE" id="PS51375">
    <property type="entry name" value="PPR"/>
    <property type="match status" value="11"/>
</dbReference>
<dbReference type="Pfam" id="PF17177">
    <property type="entry name" value="PPR_long"/>
    <property type="match status" value="1"/>
</dbReference>
<feature type="repeat" description="PPR" evidence="2">
    <location>
        <begin position="440"/>
        <end position="474"/>
    </location>
</feature>
<dbReference type="PANTHER" id="PTHR47942">
    <property type="entry name" value="TETRATRICOPEPTIDE REPEAT (TPR)-LIKE SUPERFAMILY PROTEIN-RELATED"/>
    <property type="match status" value="1"/>
</dbReference>
<dbReference type="EMBL" id="CAXAMN010007047">
    <property type="protein sequence ID" value="CAK9020121.1"/>
    <property type="molecule type" value="Genomic_DNA"/>
</dbReference>
<feature type="repeat" description="PPR" evidence="2">
    <location>
        <begin position="651"/>
        <end position="686"/>
    </location>
</feature>
<evidence type="ECO:0000313" key="5">
    <source>
        <dbReference type="EMBL" id="CAK9020121.1"/>
    </source>
</evidence>
<dbReference type="InterPro" id="IPR033443">
    <property type="entry name" value="PROP1-like_PPR_dom"/>
</dbReference>
<evidence type="ECO:0000256" key="3">
    <source>
        <dbReference type="SAM" id="Phobius"/>
    </source>
</evidence>
<evidence type="ECO:0000259" key="4">
    <source>
        <dbReference type="Pfam" id="PF17177"/>
    </source>
</evidence>
<keyword evidence="6" id="KW-1185">Reference proteome</keyword>
<keyword evidence="3" id="KW-0472">Membrane</keyword>
<dbReference type="Proteomes" id="UP001642484">
    <property type="component" value="Unassembled WGS sequence"/>
</dbReference>
<keyword evidence="3" id="KW-0812">Transmembrane</keyword>
<dbReference type="Pfam" id="PF01535">
    <property type="entry name" value="PPR"/>
    <property type="match status" value="2"/>
</dbReference>
<organism evidence="5 6">
    <name type="scientific">Durusdinium trenchii</name>
    <dbReference type="NCBI Taxonomy" id="1381693"/>
    <lineage>
        <taxon>Eukaryota</taxon>
        <taxon>Sar</taxon>
        <taxon>Alveolata</taxon>
        <taxon>Dinophyceae</taxon>
        <taxon>Suessiales</taxon>
        <taxon>Symbiodiniaceae</taxon>
        <taxon>Durusdinium</taxon>
    </lineage>
</organism>
<dbReference type="Pfam" id="PF13041">
    <property type="entry name" value="PPR_2"/>
    <property type="match status" value="2"/>
</dbReference>
<protein>
    <recommendedName>
        <fullName evidence="4">PROP1-like PPR domain-containing protein</fullName>
    </recommendedName>
</protein>
<dbReference type="Gene3D" id="1.25.40.10">
    <property type="entry name" value="Tetratricopeptide repeat domain"/>
    <property type="match status" value="6"/>
</dbReference>
<feature type="repeat" description="PPR" evidence="2">
    <location>
        <begin position="509"/>
        <end position="543"/>
    </location>
</feature>
<feature type="repeat" description="PPR" evidence="2">
    <location>
        <begin position="475"/>
        <end position="505"/>
    </location>
</feature>
<evidence type="ECO:0000256" key="2">
    <source>
        <dbReference type="PROSITE-ProRule" id="PRU00708"/>
    </source>
</evidence>
<keyword evidence="1" id="KW-0677">Repeat</keyword>
<feature type="repeat" description="PPR" evidence="2">
    <location>
        <begin position="789"/>
        <end position="823"/>
    </location>
</feature>
<gene>
    <name evidence="5" type="ORF">CCMP2556_LOCUS13933</name>
</gene>
<feature type="transmembrane region" description="Helical" evidence="3">
    <location>
        <begin position="20"/>
        <end position="39"/>
    </location>
</feature>
<feature type="repeat" description="PPR" evidence="2">
    <location>
        <begin position="544"/>
        <end position="578"/>
    </location>
</feature>
<dbReference type="NCBIfam" id="TIGR00756">
    <property type="entry name" value="PPR"/>
    <property type="match status" value="10"/>
</dbReference>
<evidence type="ECO:0000313" key="6">
    <source>
        <dbReference type="Proteomes" id="UP001642484"/>
    </source>
</evidence>
<dbReference type="InterPro" id="IPR011990">
    <property type="entry name" value="TPR-like_helical_dom_sf"/>
</dbReference>
<keyword evidence="3" id="KW-1133">Transmembrane helix</keyword>